<dbReference type="Gene3D" id="3.40.980.10">
    <property type="entry name" value="MoaB/Mog-like domain"/>
    <property type="match status" value="1"/>
</dbReference>
<sequence>MVDFQKRDTQRGDTESTSDSATHDHDHHAHDRETVGAAILTVSSSRTLDDDPSGEAIRDELESAGHEVVTRELVRDDGDRIQTVANHLIDRGDVDVLITTGGTGVTPDDVTVEAVGPLFDKHLPGFGELFRQESKAEIGSRVVATRATAGVADGVPVFVLPGSVDAVELGLEAIILPEIGHLVGLAQRAGHADH</sequence>
<proteinExistence type="inferred from homology"/>
<name>A0A1D8S299_9EURY</name>
<dbReference type="InterPro" id="IPR008284">
    <property type="entry name" value="MoCF_biosynth_CS"/>
</dbReference>
<evidence type="ECO:0000313" key="5">
    <source>
        <dbReference type="EMBL" id="AOW79492.1"/>
    </source>
</evidence>
<dbReference type="Proteomes" id="UP000186165">
    <property type="component" value="Chromosome"/>
</dbReference>
<dbReference type="Pfam" id="PF00994">
    <property type="entry name" value="MoCF_biosynth"/>
    <property type="match status" value="1"/>
</dbReference>
<feature type="region of interest" description="Disordered" evidence="3">
    <location>
        <begin position="1"/>
        <end position="33"/>
    </location>
</feature>
<dbReference type="Proteomes" id="UP000185608">
    <property type="component" value="Chromosome"/>
</dbReference>
<dbReference type="EMBL" id="CP016070">
    <property type="protein sequence ID" value="AOW79492.1"/>
    <property type="molecule type" value="Genomic_DNA"/>
</dbReference>
<dbReference type="PIRSF" id="PIRSF006443">
    <property type="entry name" value="MoaB"/>
    <property type="match status" value="1"/>
</dbReference>
<dbReference type="PATRIC" id="fig|1855411.3.peg.287"/>
<accession>A0A1J1AAC1</accession>
<evidence type="ECO:0000256" key="1">
    <source>
        <dbReference type="ARBA" id="ARBA00006112"/>
    </source>
</evidence>
<dbReference type="STRING" id="1873524.HSR6_0277"/>
<organism evidence="5 7">
    <name type="scientific">Halodesulfurarchaeum formicicum</name>
    <dbReference type="NCBI Taxonomy" id="1873524"/>
    <lineage>
        <taxon>Archaea</taxon>
        <taxon>Methanobacteriati</taxon>
        <taxon>Methanobacteriota</taxon>
        <taxon>Stenosarchaea group</taxon>
        <taxon>Halobacteria</taxon>
        <taxon>Halobacteriales</taxon>
        <taxon>Halobacteriaceae</taxon>
        <taxon>Halodesulfurarchaeum</taxon>
    </lineage>
</organism>
<reference evidence="5 7" key="1">
    <citation type="submission" date="2016-06" db="EMBL/GenBank/DDBJ databases">
        <title>Discovery of anaerobic lithoheterotrophic haloarchaeon capable of sulfur respiration by hydrogen and formate.</title>
        <authorList>
            <person name="Sorokin D.Y."/>
            <person name="Kublanov I.V."/>
            <person name="Roman P."/>
            <person name="Sinninghe Damste J.S."/>
            <person name="Golyshin P.N."/>
            <person name="Rojo D."/>
            <person name="Ciordia S."/>
            <person name="Mena Md.C."/>
            <person name="Ferrer M."/>
            <person name="Smedile F."/>
            <person name="Messina E."/>
            <person name="La Cono V."/>
            <person name="Yakimov M.M."/>
        </authorList>
    </citation>
    <scope>NUCLEOTIDE SEQUENCE [LARGE SCALE GENOMIC DNA]</scope>
    <source>
        <strain evidence="5 7">HTSR1</strain>
    </source>
</reference>
<dbReference type="RefSeq" id="WP_070364258.1">
    <property type="nucleotide sequence ID" value="NZ_CP016070.1"/>
</dbReference>
<dbReference type="InterPro" id="IPR012245">
    <property type="entry name" value="MoaB"/>
</dbReference>
<dbReference type="SMART" id="SM00852">
    <property type="entry name" value="MoCF_biosynth"/>
    <property type="match status" value="1"/>
</dbReference>
<dbReference type="OrthoDB" id="205337at2157"/>
<dbReference type="AlphaFoldDB" id="A0A1D8S299"/>
<dbReference type="NCBIfam" id="TIGR00177">
    <property type="entry name" value="molyb_syn"/>
    <property type="match status" value="1"/>
</dbReference>
<evidence type="ECO:0000259" key="4">
    <source>
        <dbReference type="SMART" id="SM00852"/>
    </source>
</evidence>
<dbReference type="FunFam" id="3.40.980.10:FF:000006">
    <property type="entry name" value="Molybdenum cofactor biosynthesis protein B"/>
    <property type="match status" value="1"/>
</dbReference>
<dbReference type="KEGG" id="halh:HTSR_0291"/>
<dbReference type="GeneID" id="30416802"/>
<evidence type="ECO:0000256" key="2">
    <source>
        <dbReference type="ARBA" id="ARBA00023150"/>
    </source>
</evidence>
<feature type="compositionally biased region" description="Basic and acidic residues" evidence="3">
    <location>
        <begin position="1"/>
        <end position="14"/>
    </location>
</feature>
<evidence type="ECO:0000256" key="3">
    <source>
        <dbReference type="SAM" id="MobiDB-lite"/>
    </source>
</evidence>
<evidence type="ECO:0000313" key="8">
    <source>
        <dbReference type="Proteomes" id="UP000186165"/>
    </source>
</evidence>
<feature type="domain" description="MoaB/Mog" evidence="4">
    <location>
        <begin position="38"/>
        <end position="182"/>
    </location>
</feature>
<dbReference type="CDD" id="cd00886">
    <property type="entry name" value="MogA_MoaB"/>
    <property type="match status" value="1"/>
</dbReference>
<evidence type="ECO:0000313" key="7">
    <source>
        <dbReference type="Proteomes" id="UP000185608"/>
    </source>
</evidence>
<dbReference type="InterPro" id="IPR001453">
    <property type="entry name" value="MoaB/Mog_dom"/>
</dbReference>
<dbReference type="GO" id="GO:0005829">
    <property type="term" value="C:cytosol"/>
    <property type="evidence" value="ECO:0007669"/>
    <property type="project" value="TreeGrafter"/>
</dbReference>
<comment type="similarity">
    <text evidence="1">Belongs to the MoaB/Mog family.</text>
</comment>
<accession>A0A1D8S299</accession>
<dbReference type="PANTHER" id="PTHR43232:SF2">
    <property type="entry name" value="MOLYBDENUM COFACTOR BIOSYNTHESIS PROTEIN B"/>
    <property type="match status" value="1"/>
</dbReference>
<keyword evidence="2" id="KW-0501">Molybdenum cofactor biosynthesis</keyword>
<dbReference type="GO" id="GO:0006777">
    <property type="term" value="P:Mo-molybdopterin cofactor biosynthetic process"/>
    <property type="evidence" value="ECO:0007669"/>
    <property type="project" value="UniProtKB-KW"/>
</dbReference>
<dbReference type="InterPro" id="IPR036425">
    <property type="entry name" value="MoaB/Mog-like_dom_sf"/>
</dbReference>
<dbReference type="SUPFAM" id="SSF53218">
    <property type="entry name" value="Molybdenum cofactor biosynthesis proteins"/>
    <property type="match status" value="1"/>
</dbReference>
<reference evidence="6" key="3">
    <citation type="journal article" date="2017" name="ISME J.">
        <title>Discovery of anaerobic lithoheterotrophic haloarchaea, ubiquitous in hypersaline habitats.</title>
        <authorList>
            <person name="Sorokin D.Y."/>
            <person name="Messina E."/>
            <person name="Smedile F."/>
            <person name="Roman P."/>
            <person name="Damste J.S.S."/>
            <person name="Ciordia S."/>
            <person name="Mena M.C."/>
            <person name="Ferrer M."/>
            <person name="Golyshin P.N."/>
            <person name="Kublanov I.V."/>
            <person name="Samarov N.I."/>
            <person name="Toshchakov S.V."/>
            <person name="La Cono V."/>
            <person name="Yakimov M.M."/>
        </authorList>
    </citation>
    <scope>NUCLEOTIDE SEQUENCE</scope>
    <source>
        <strain evidence="6">HSR6</strain>
    </source>
</reference>
<gene>
    <name evidence="5" type="primary">moaB</name>
    <name evidence="6" type="ORF">HSR6_0277</name>
    <name evidence="5" type="ORF">HTSR_0291</name>
</gene>
<dbReference type="PANTHER" id="PTHR43232">
    <property type="entry name" value="MOLYBDENUM COFACTOR BIOSYNTHESIS PROTEIN B"/>
    <property type="match status" value="1"/>
</dbReference>
<dbReference type="PROSITE" id="PS01078">
    <property type="entry name" value="MOCF_BIOSYNTHESIS_1"/>
    <property type="match status" value="1"/>
</dbReference>
<dbReference type="KEGG" id="hhsr:HSR6_0277"/>
<feature type="compositionally biased region" description="Basic and acidic residues" evidence="3">
    <location>
        <begin position="21"/>
        <end position="33"/>
    </location>
</feature>
<keyword evidence="8" id="KW-1185">Reference proteome</keyword>
<evidence type="ECO:0000313" key="6">
    <source>
        <dbReference type="EMBL" id="APE94744.1"/>
    </source>
</evidence>
<dbReference type="EMBL" id="CP016804">
    <property type="protein sequence ID" value="APE94744.1"/>
    <property type="molecule type" value="Genomic_DNA"/>
</dbReference>
<protein>
    <submittedName>
        <fullName evidence="5">Molybdenum cofactor biosynthesis protein MoaB</fullName>
    </submittedName>
</protein>
<reference evidence="8" key="2">
    <citation type="submission" date="2016-08" db="EMBL/GenBank/DDBJ databases">
        <title>Discovery of first anaerobic lithoheterotrophic haloarchae widely represented in hypersaline habitats.</title>
        <authorList>
            <person name="Sorokin D.Y."/>
            <person name="Kublanov I.V."/>
            <person name="Roman P."/>
            <person name="Sinninghe Damste J.S."/>
            <person name="Golyshin P.N."/>
            <person name="Rojo D."/>
            <person name="Ciordia S."/>
            <person name="Mena Md.C."/>
            <person name="Ferrer M."/>
            <person name="Smedile F."/>
            <person name="Messina E."/>
            <person name="La Cono V."/>
            <person name="Yakimov M.M."/>
        </authorList>
    </citation>
    <scope>NUCLEOTIDE SEQUENCE [LARGE SCALE GENOMIC DNA]</scope>
    <source>
        <strain evidence="8">HSR6</strain>
    </source>
</reference>